<proteinExistence type="predicted"/>
<dbReference type="AlphaFoldDB" id="A0A9N9PCF3"/>
<protein>
    <submittedName>
        <fullName evidence="1">5586_t:CDS:1</fullName>
    </submittedName>
</protein>
<feature type="non-terminal residue" evidence="1">
    <location>
        <position position="42"/>
    </location>
</feature>
<evidence type="ECO:0000313" key="1">
    <source>
        <dbReference type="EMBL" id="CAG8808852.1"/>
    </source>
</evidence>
<feature type="non-terminal residue" evidence="1">
    <location>
        <position position="1"/>
    </location>
</feature>
<sequence length="42" mass="4613">LSYPGGSWDDKSDKFAKANLSALTTLVDIVNLFTLVDKFKGH</sequence>
<evidence type="ECO:0000313" key="2">
    <source>
        <dbReference type="Proteomes" id="UP000789405"/>
    </source>
</evidence>
<gene>
    <name evidence="1" type="ORF">DERYTH_LOCUS24973</name>
</gene>
<organism evidence="1 2">
    <name type="scientific">Dentiscutata erythropus</name>
    <dbReference type="NCBI Taxonomy" id="1348616"/>
    <lineage>
        <taxon>Eukaryota</taxon>
        <taxon>Fungi</taxon>
        <taxon>Fungi incertae sedis</taxon>
        <taxon>Mucoromycota</taxon>
        <taxon>Glomeromycotina</taxon>
        <taxon>Glomeromycetes</taxon>
        <taxon>Diversisporales</taxon>
        <taxon>Gigasporaceae</taxon>
        <taxon>Dentiscutata</taxon>
    </lineage>
</organism>
<dbReference type="Proteomes" id="UP000789405">
    <property type="component" value="Unassembled WGS sequence"/>
</dbReference>
<name>A0A9N9PCF3_9GLOM</name>
<reference evidence="1" key="1">
    <citation type="submission" date="2021-06" db="EMBL/GenBank/DDBJ databases">
        <authorList>
            <person name="Kallberg Y."/>
            <person name="Tangrot J."/>
            <person name="Rosling A."/>
        </authorList>
    </citation>
    <scope>NUCLEOTIDE SEQUENCE</scope>
    <source>
        <strain evidence="1">MA453B</strain>
    </source>
</reference>
<dbReference type="EMBL" id="CAJVPY010044295">
    <property type="protein sequence ID" value="CAG8808852.1"/>
    <property type="molecule type" value="Genomic_DNA"/>
</dbReference>
<comment type="caution">
    <text evidence="1">The sequence shown here is derived from an EMBL/GenBank/DDBJ whole genome shotgun (WGS) entry which is preliminary data.</text>
</comment>
<keyword evidence="2" id="KW-1185">Reference proteome</keyword>
<accession>A0A9N9PCF3</accession>